<name>A0AAD4B8U3_BOLED</name>
<accession>A0AAD4B8U3</accession>
<reference evidence="2" key="1">
    <citation type="submission" date="2019-10" db="EMBL/GenBank/DDBJ databases">
        <authorList>
            <consortium name="DOE Joint Genome Institute"/>
            <person name="Kuo A."/>
            <person name="Miyauchi S."/>
            <person name="Kiss E."/>
            <person name="Drula E."/>
            <person name="Kohler A."/>
            <person name="Sanchez-Garcia M."/>
            <person name="Andreopoulos B."/>
            <person name="Barry K.W."/>
            <person name="Bonito G."/>
            <person name="Buee M."/>
            <person name="Carver A."/>
            <person name="Chen C."/>
            <person name="Cichocki N."/>
            <person name="Clum A."/>
            <person name="Culley D."/>
            <person name="Crous P.W."/>
            <person name="Fauchery L."/>
            <person name="Girlanda M."/>
            <person name="Hayes R."/>
            <person name="Keri Z."/>
            <person name="LaButti K."/>
            <person name="Lipzen A."/>
            <person name="Lombard V."/>
            <person name="Magnuson J."/>
            <person name="Maillard F."/>
            <person name="Morin E."/>
            <person name="Murat C."/>
            <person name="Nolan M."/>
            <person name="Ohm R."/>
            <person name="Pangilinan J."/>
            <person name="Pereira M."/>
            <person name="Perotto S."/>
            <person name="Peter M."/>
            <person name="Riley R."/>
            <person name="Sitrit Y."/>
            <person name="Stielow B."/>
            <person name="Szollosi G."/>
            <person name="Zifcakova L."/>
            <person name="Stursova M."/>
            <person name="Spatafora J.W."/>
            <person name="Tedersoo L."/>
            <person name="Vaario L.-M."/>
            <person name="Yamada A."/>
            <person name="Yan M."/>
            <person name="Wang P."/>
            <person name="Xu J."/>
            <person name="Bruns T."/>
            <person name="Baldrian P."/>
            <person name="Vilgalys R."/>
            <person name="Henrissat B."/>
            <person name="Grigoriev I.V."/>
            <person name="Hibbett D."/>
            <person name="Nagy L.G."/>
            <person name="Martin F.M."/>
        </authorList>
    </citation>
    <scope>NUCLEOTIDE SEQUENCE</scope>
    <source>
        <strain evidence="2">BED1</strain>
    </source>
</reference>
<dbReference type="EMBL" id="WHUW01000477">
    <property type="protein sequence ID" value="KAF8414582.1"/>
    <property type="molecule type" value="Genomic_DNA"/>
</dbReference>
<dbReference type="Proteomes" id="UP001194468">
    <property type="component" value="Unassembled WGS sequence"/>
</dbReference>
<evidence type="ECO:0000256" key="1">
    <source>
        <dbReference type="SAM" id="MobiDB-lite"/>
    </source>
</evidence>
<dbReference type="AlphaFoldDB" id="A0AAD4B8U3"/>
<organism evidence="2 3">
    <name type="scientific">Boletus edulis BED1</name>
    <dbReference type="NCBI Taxonomy" id="1328754"/>
    <lineage>
        <taxon>Eukaryota</taxon>
        <taxon>Fungi</taxon>
        <taxon>Dikarya</taxon>
        <taxon>Basidiomycota</taxon>
        <taxon>Agaricomycotina</taxon>
        <taxon>Agaricomycetes</taxon>
        <taxon>Agaricomycetidae</taxon>
        <taxon>Boletales</taxon>
        <taxon>Boletineae</taxon>
        <taxon>Boletaceae</taxon>
        <taxon>Boletoideae</taxon>
        <taxon>Boletus</taxon>
    </lineage>
</organism>
<proteinExistence type="predicted"/>
<evidence type="ECO:0000313" key="3">
    <source>
        <dbReference type="Proteomes" id="UP001194468"/>
    </source>
</evidence>
<protein>
    <submittedName>
        <fullName evidence="2">Uncharacterized protein</fullName>
    </submittedName>
</protein>
<reference evidence="2" key="2">
    <citation type="journal article" date="2020" name="Nat. Commun.">
        <title>Large-scale genome sequencing of mycorrhizal fungi provides insights into the early evolution of symbiotic traits.</title>
        <authorList>
            <person name="Miyauchi S."/>
            <person name="Kiss E."/>
            <person name="Kuo A."/>
            <person name="Drula E."/>
            <person name="Kohler A."/>
            <person name="Sanchez-Garcia M."/>
            <person name="Morin E."/>
            <person name="Andreopoulos B."/>
            <person name="Barry K.W."/>
            <person name="Bonito G."/>
            <person name="Buee M."/>
            <person name="Carver A."/>
            <person name="Chen C."/>
            <person name="Cichocki N."/>
            <person name="Clum A."/>
            <person name="Culley D."/>
            <person name="Crous P.W."/>
            <person name="Fauchery L."/>
            <person name="Girlanda M."/>
            <person name="Hayes R.D."/>
            <person name="Keri Z."/>
            <person name="LaButti K."/>
            <person name="Lipzen A."/>
            <person name="Lombard V."/>
            <person name="Magnuson J."/>
            <person name="Maillard F."/>
            <person name="Murat C."/>
            <person name="Nolan M."/>
            <person name="Ohm R.A."/>
            <person name="Pangilinan J."/>
            <person name="Pereira M.F."/>
            <person name="Perotto S."/>
            <person name="Peter M."/>
            <person name="Pfister S."/>
            <person name="Riley R."/>
            <person name="Sitrit Y."/>
            <person name="Stielow J.B."/>
            <person name="Szollosi G."/>
            <person name="Zifcakova L."/>
            <person name="Stursova M."/>
            <person name="Spatafora J.W."/>
            <person name="Tedersoo L."/>
            <person name="Vaario L.M."/>
            <person name="Yamada A."/>
            <person name="Yan M."/>
            <person name="Wang P."/>
            <person name="Xu J."/>
            <person name="Bruns T."/>
            <person name="Baldrian P."/>
            <person name="Vilgalys R."/>
            <person name="Dunand C."/>
            <person name="Henrissat B."/>
            <person name="Grigoriev I.V."/>
            <person name="Hibbett D."/>
            <person name="Nagy L.G."/>
            <person name="Martin F.M."/>
        </authorList>
    </citation>
    <scope>NUCLEOTIDE SEQUENCE</scope>
    <source>
        <strain evidence="2">BED1</strain>
    </source>
</reference>
<comment type="caution">
    <text evidence="2">The sequence shown here is derived from an EMBL/GenBank/DDBJ whole genome shotgun (WGS) entry which is preliminary data.</text>
</comment>
<sequence length="143" mass="16327">MLAMRRLSLWLWTTLDGTYDRSGRTHPHVYIFVAYVIPSIRQCDKTQPNNMMHPGHLRGQTYCPLTPDSPSTHSARPHHGTRPRVRTTSPTRSDETVVVVNFPDANLPEARIGPNAHRLQEQPPSRHLGLSRERVLDVLCMFV</sequence>
<feature type="region of interest" description="Disordered" evidence="1">
    <location>
        <begin position="66"/>
        <end position="93"/>
    </location>
</feature>
<feature type="compositionally biased region" description="Basic residues" evidence="1">
    <location>
        <begin position="75"/>
        <end position="85"/>
    </location>
</feature>
<keyword evidence="3" id="KW-1185">Reference proteome</keyword>
<evidence type="ECO:0000313" key="2">
    <source>
        <dbReference type="EMBL" id="KAF8414582.1"/>
    </source>
</evidence>
<gene>
    <name evidence="2" type="ORF">L210DRAFT_3591694</name>
</gene>